<evidence type="ECO:0000313" key="3">
    <source>
        <dbReference type="Proteomes" id="UP000004221"/>
    </source>
</evidence>
<feature type="transmembrane region" description="Helical" evidence="1">
    <location>
        <begin position="103"/>
        <end position="124"/>
    </location>
</feature>
<organism evidence="2 3">
    <name type="scientific">Nitrolancea hollandica Lb</name>
    <dbReference type="NCBI Taxonomy" id="1129897"/>
    <lineage>
        <taxon>Bacteria</taxon>
        <taxon>Pseudomonadati</taxon>
        <taxon>Thermomicrobiota</taxon>
        <taxon>Thermomicrobia</taxon>
        <taxon>Sphaerobacterales</taxon>
        <taxon>Sphaerobacterineae</taxon>
        <taxon>Sphaerobacteraceae</taxon>
        <taxon>Nitrolancea</taxon>
    </lineage>
</organism>
<keyword evidence="3" id="KW-1185">Reference proteome</keyword>
<feature type="transmembrane region" description="Helical" evidence="1">
    <location>
        <begin position="65"/>
        <end position="82"/>
    </location>
</feature>
<evidence type="ECO:0000313" key="2">
    <source>
        <dbReference type="EMBL" id="CCF82738.1"/>
    </source>
</evidence>
<keyword evidence="1" id="KW-1133">Transmembrane helix</keyword>
<feature type="transmembrane region" description="Helical" evidence="1">
    <location>
        <begin position="130"/>
        <end position="158"/>
    </location>
</feature>
<keyword evidence="1" id="KW-0472">Membrane</keyword>
<comment type="caution">
    <text evidence="2">The sequence shown here is derived from an EMBL/GenBank/DDBJ whole genome shotgun (WGS) entry which is preliminary data.</text>
</comment>
<name>I4EDH6_9BACT</name>
<gene>
    <name evidence="2" type="ORF">NITHO_1500007</name>
</gene>
<dbReference type="RefSeq" id="WP_008475088.1">
    <property type="nucleotide sequence ID" value="NZ_CAGS01000058.1"/>
</dbReference>
<keyword evidence="1" id="KW-0812">Transmembrane</keyword>
<feature type="transmembrane region" description="Helical" evidence="1">
    <location>
        <begin position="24"/>
        <end position="45"/>
    </location>
</feature>
<protein>
    <submittedName>
        <fullName evidence="2">Uncharacterized protein</fullName>
    </submittedName>
</protein>
<reference evidence="2 3" key="1">
    <citation type="journal article" date="2012" name="ISME J.">
        <title>Nitrification expanded: discovery, physiology and genomics of a nitrite-oxidizing bacterium from the phylum Chloroflexi.</title>
        <authorList>
            <person name="Sorokin D.Y."/>
            <person name="Lucker S."/>
            <person name="Vejmelkova D."/>
            <person name="Kostrikina N.A."/>
            <person name="Kleerebezem R."/>
            <person name="Rijpstra W.I."/>
            <person name="Damste J.S."/>
            <person name="Le Paslier D."/>
            <person name="Muyzer G."/>
            <person name="Wagner M."/>
            <person name="van Loosdrecht M.C."/>
            <person name="Daims H."/>
        </authorList>
    </citation>
    <scope>NUCLEOTIDE SEQUENCE [LARGE SCALE GENOMIC DNA]</scope>
    <source>
        <strain evidence="3">none</strain>
    </source>
</reference>
<sequence length="252" mass="28022">MNELQLAHGNDQQPVPYRHQRRQLALLTLVYLGALVLIWMAARHIMADSFYYDRYWYESDRSETLATLGGTLLLAELLLVLVTDWRGFTTLRGRLNWHRLTPAAGILGLMALFLLFGLFPFVVFGPLLAFVFPVFVFGPISGFPATLAMAALGLYIVLSIADHREARRRAPLDRERHIAELEAQLGIPPATRGNCRDCAKPLQLGAHYCAYCRTPVVPKPRICQSCTATALPDAAWCPKCGMALDGTTPLQA</sequence>
<proteinExistence type="predicted"/>
<evidence type="ECO:0000256" key="1">
    <source>
        <dbReference type="SAM" id="Phobius"/>
    </source>
</evidence>
<dbReference type="Proteomes" id="UP000004221">
    <property type="component" value="Unassembled WGS sequence"/>
</dbReference>
<accession>I4EDH6</accession>
<dbReference type="OrthoDB" id="142764at2"/>
<dbReference type="EMBL" id="CAGS01000058">
    <property type="protein sequence ID" value="CCF82738.1"/>
    <property type="molecule type" value="Genomic_DNA"/>
</dbReference>
<dbReference type="AlphaFoldDB" id="I4EDH6"/>